<dbReference type="RefSeq" id="WP_134776208.1">
    <property type="nucleotide sequence ID" value="NZ_JAYLLN010000032.1"/>
</dbReference>
<feature type="transmembrane region" description="Helical" evidence="4">
    <location>
        <begin position="235"/>
        <end position="252"/>
    </location>
</feature>
<evidence type="ECO:0000313" key="7">
    <source>
        <dbReference type="Proteomes" id="UP001363035"/>
    </source>
</evidence>
<comment type="caution">
    <text evidence="6">The sequence shown here is derived from an EMBL/GenBank/DDBJ whole genome shotgun (WGS) entry which is preliminary data.</text>
</comment>
<name>A0ABU8I7L6_9SPHI</name>
<proteinExistence type="predicted"/>
<evidence type="ECO:0000313" key="6">
    <source>
        <dbReference type="EMBL" id="MEI5985712.1"/>
    </source>
</evidence>
<dbReference type="InterPro" id="IPR027417">
    <property type="entry name" value="P-loop_NTPase"/>
</dbReference>
<sequence length="606" mass="68721">MSVAYYEENVASATTNIKALESKINKNSFLRLGVMILGGIILFKLFDTNNIILVMGTIILVVVIFLFLVFRQSKIERKLQEARIFLRINENELNIMNRKGNMYEHGEEFNDGAHPYASDLDVFGANSLFAMVNRCSSKDGVNVLKDWFSHAATKEEILARQQAVNELREDPAHLQTFQTKMMFNLGSKVNLRAYIASFFNDKKLNFGNKWLAFYVEASPNIFFFGLAFSQFYYNIVPYLLILAVVHLLWTLSQAGKISQFSNKIDKLGASLLGLADAIKLIEDKKYTSTLNLEIQQQIKVKGSEKKLSTIIAELGKLIDKLDARNNMFVGAILNMLFLWDFKQVMAINKWKEQYQDSILQGFEAISAYEALVSLAILSKNNPDWVQPEILDHVRFDKIKAEELNHPLIIKERAVANDYNAQNHDIALITGSNMAGKSTFLRTVGINAVLAYAGAVVNAKLFRLPIYHLLTYMRIKDSLNESTSTFKAELDRMKFILDQVEQDKSSFFLIDEMLRGTNSVDKYLGSKAIIKKLIGLDGRGMLATHDLQLAELAEQYPERIKNYHFDIQVQGSEMLFDYKLKHGPCTIFNASLLLKGIGVVVESEKVA</sequence>
<protein>
    <submittedName>
        <fullName evidence="6">DNA mismatch repair protein MutS</fullName>
    </submittedName>
</protein>
<dbReference type="Proteomes" id="UP001363035">
    <property type="component" value="Unassembled WGS sequence"/>
</dbReference>
<evidence type="ECO:0000256" key="3">
    <source>
        <dbReference type="ARBA" id="ARBA00023125"/>
    </source>
</evidence>
<dbReference type="Gene3D" id="1.10.1420.10">
    <property type="match status" value="1"/>
</dbReference>
<gene>
    <name evidence="6" type="ORF">VJ786_12455</name>
</gene>
<dbReference type="InterPro" id="IPR036187">
    <property type="entry name" value="DNA_mismatch_repair_MutS_sf"/>
</dbReference>
<accession>A0ABU8I7L6</accession>
<feature type="domain" description="DNA mismatch repair proteins mutS family" evidence="5">
    <location>
        <begin position="423"/>
        <end position="594"/>
    </location>
</feature>
<evidence type="ECO:0000259" key="5">
    <source>
        <dbReference type="SMART" id="SM00534"/>
    </source>
</evidence>
<dbReference type="PANTHER" id="PTHR11361">
    <property type="entry name" value="DNA MISMATCH REPAIR PROTEIN MUTS FAMILY MEMBER"/>
    <property type="match status" value="1"/>
</dbReference>
<feature type="transmembrane region" description="Helical" evidence="4">
    <location>
        <begin position="28"/>
        <end position="46"/>
    </location>
</feature>
<keyword evidence="4" id="KW-0472">Membrane</keyword>
<evidence type="ECO:0000256" key="1">
    <source>
        <dbReference type="ARBA" id="ARBA00022741"/>
    </source>
</evidence>
<dbReference type="SMART" id="SM00534">
    <property type="entry name" value="MUTSac"/>
    <property type="match status" value="1"/>
</dbReference>
<organism evidence="6 7">
    <name type="scientific">Sphingobacterium tenebrionis</name>
    <dbReference type="NCBI Taxonomy" id="3111775"/>
    <lineage>
        <taxon>Bacteria</taxon>
        <taxon>Pseudomonadati</taxon>
        <taxon>Bacteroidota</taxon>
        <taxon>Sphingobacteriia</taxon>
        <taxon>Sphingobacteriales</taxon>
        <taxon>Sphingobacteriaceae</taxon>
        <taxon>Sphingobacterium</taxon>
    </lineage>
</organism>
<dbReference type="Gene3D" id="3.40.50.300">
    <property type="entry name" value="P-loop containing nucleotide triphosphate hydrolases"/>
    <property type="match status" value="1"/>
</dbReference>
<dbReference type="InterPro" id="IPR000432">
    <property type="entry name" value="DNA_mismatch_repair_MutS_C"/>
</dbReference>
<feature type="transmembrane region" description="Helical" evidence="4">
    <location>
        <begin position="52"/>
        <end position="70"/>
    </location>
</feature>
<dbReference type="SUPFAM" id="SSF48334">
    <property type="entry name" value="DNA repair protein MutS, domain III"/>
    <property type="match status" value="1"/>
</dbReference>
<keyword evidence="1" id="KW-0547">Nucleotide-binding</keyword>
<evidence type="ECO:0000256" key="4">
    <source>
        <dbReference type="SAM" id="Phobius"/>
    </source>
</evidence>
<dbReference type="PANTHER" id="PTHR11361:SF99">
    <property type="entry name" value="DNA MISMATCH REPAIR PROTEIN"/>
    <property type="match status" value="1"/>
</dbReference>
<dbReference type="InterPro" id="IPR045076">
    <property type="entry name" value="MutS"/>
</dbReference>
<dbReference type="Pfam" id="PF00488">
    <property type="entry name" value="MutS_V"/>
    <property type="match status" value="1"/>
</dbReference>
<keyword evidence="2" id="KW-0067">ATP-binding</keyword>
<dbReference type="EMBL" id="JAYLLN010000032">
    <property type="protein sequence ID" value="MEI5985712.1"/>
    <property type="molecule type" value="Genomic_DNA"/>
</dbReference>
<evidence type="ECO:0000256" key="2">
    <source>
        <dbReference type="ARBA" id="ARBA00022840"/>
    </source>
</evidence>
<keyword evidence="4" id="KW-0812">Transmembrane</keyword>
<dbReference type="SUPFAM" id="SSF52540">
    <property type="entry name" value="P-loop containing nucleoside triphosphate hydrolases"/>
    <property type="match status" value="1"/>
</dbReference>
<keyword evidence="7" id="KW-1185">Reference proteome</keyword>
<keyword evidence="3" id="KW-0238">DNA-binding</keyword>
<reference evidence="6 7" key="1">
    <citation type="submission" date="2024-01" db="EMBL/GenBank/DDBJ databases">
        <title>Sphingobacterium tenebrionis sp. nov., a novel endophyte isolated from tenebrio molitor intestines.</title>
        <authorList>
            <person name="Zhang C."/>
        </authorList>
    </citation>
    <scope>NUCLEOTIDE SEQUENCE [LARGE SCALE GENOMIC DNA]</scope>
    <source>
        <strain evidence="6 7">PU5-4</strain>
    </source>
</reference>
<keyword evidence="4" id="KW-1133">Transmembrane helix</keyword>